<protein>
    <submittedName>
        <fullName evidence="1">DUF692 domain-containing protein</fullName>
    </submittedName>
</protein>
<proteinExistence type="predicted"/>
<dbReference type="Pfam" id="PF05114">
    <property type="entry name" value="MbnB_TglH_ChrH"/>
    <property type="match status" value="1"/>
</dbReference>
<dbReference type="AlphaFoldDB" id="A0A3S8UI65"/>
<dbReference type="InterPro" id="IPR036237">
    <property type="entry name" value="Xyl_isomerase-like_sf"/>
</dbReference>
<dbReference type="InterPro" id="IPR007801">
    <property type="entry name" value="MbnB/TglH/ChrH"/>
</dbReference>
<reference evidence="1 2" key="1">
    <citation type="submission" date="2018-12" db="EMBL/GenBank/DDBJ databases">
        <authorList>
            <person name="Li S."/>
            <person name="Yang R."/>
            <person name="Chen G."/>
            <person name="Zou L."/>
            <person name="Zhang C."/>
            <person name="Chen Y."/>
            <person name="Liu Z."/>
            <person name="Li Y."/>
            <person name="Yan Y."/>
            <person name="Huang M."/>
            <person name="Chen T."/>
        </authorList>
    </citation>
    <scope>NUCLEOTIDE SEQUENCE [LARGE SCALE GENOMIC DNA]</scope>
    <source>
        <strain evidence="1 2">1257</strain>
    </source>
</reference>
<dbReference type="OrthoDB" id="9763101at2"/>
<dbReference type="KEGG" id="pory:EJA05_09655"/>
<name>A0A3S8UI65_9PSED</name>
<dbReference type="Gene3D" id="3.20.20.150">
    <property type="entry name" value="Divalent-metal-dependent TIM barrel enzymes"/>
    <property type="match status" value="1"/>
</dbReference>
<evidence type="ECO:0000313" key="1">
    <source>
        <dbReference type="EMBL" id="AZL67987.1"/>
    </source>
</evidence>
<dbReference type="SUPFAM" id="SSF51658">
    <property type="entry name" value="Xylose isomerase-like"/>
    <property type="match status" value="1"/>
</dbReference>
<dbReference type="NCBIfam" id="NF003818">
    <property type="entry name" value="PRK05409.1"/>
    <property type="match status" value="1"/>
</dbReference>
<dbReference type="EMBL" id="CP034338">
    <property type="protein sequence ID" value="AZL67987.1"/>
    <property type="molecule type" value="Genomic_DNA"/>
</dbReference>
<dbReference type="PANTHER" id="PTHR42194">
    <property type="entry name" value="UPF0276 PROTEIN HI_1600"/>
    <property type="match status" value="1"/>
</dbReference>
<gene>
    <name evidence="1" type="ORF">EJA05_09655</name>
</gene>
<sequence>MNGNTRLGAGLGLKAEHYAQALAHHADGLWFEVHPENYMVGGPRLAWLTRIAEQHPLSLHGVALSLAADAEPDAAHLGRLRALIDQVRPALVSEHLAWSTWRGQYHPDLLPFPRSSEALGRIADNIQRSQEALGRRLSIENPSHYLQLQGHDWDEIDFLAELVRRTGCGLLLDVNNVHVSAHNLGFDTTDYLHRFPAHAVTEVHLAGYSHDDQGALLIDSHDASIAEPVWALYQGLIERIGPRPTLIERDGKLPPFNELLAERDRAQATLEQTGGLS</sequence>
<dbReference type="Proteomes" id="UP000268230">
    <property type="component" value="Chromosome"/>
</dbReference>
<organism evidence="1 2">
    <name type="scientific">Pseudomonas entomophila</name>
    <dbReference type="NCBI Taxonomy" id="312306"/>
    <lineage>
        <taxon>Bacteria</taxon>
        <taxon>Pseudomonadati</taxon>
        <taxon>Pseudomonadota</taxon>
        <taxon>Gammaproteobacteria</taxon>
        <taxon>Pseudomonadales</taxon>
        <taxon>Pseudomonadaceae</taxon>
        <taxon>Pseudomonas</taxon>
    </lineage>
</organism>
<dbReference type="PANTHER" id="PTHR42194:SF1">
    <property type="entry name" value="UPF0276 PROTEIN HI_1600"/>
    <property type="match status" value="1"/>
</dbReference>
<evidence type="ECO:0000313" key="2">
    <source>
        <dbReference type="Proteomes" id="UP000268230"/>
    </source>
</evidence>
<accession>A0A3S8UI65</accession>